<organism evidence="23">
    <name type="scientific">Bactrocera dorsalis</name>
    <name type="common">Oriental fruit fly</name>
    <name type="synonym">Dacus dorsalis</name>
    <dbReference type="NCBI Taxonomy" id="27457"/>
    <lineage>
        <taxon>Eukaryota</taxon>
        <taxon>Metazoa</taxon>
        <taxon>Ecdysozoa</taxon>
        <taxon>Arthropoda</taxon>
        <taxon>Hexapoda</taxon>
        <taxon>Insecta</taxon>
        <taxon>Pterygota</taxon>
        <taxon>Neoptera</taxon>
        <taxon>Endopterygota</taxon>
        <taxon>Diptera</taxon>
        <taxon>Brachycera</taxon>
        <taxon>Muscomorpha</taxon>
        <taxon>Tephritoidea</taxon>
        <taxon>Tephritidae</taxon>
        <taxon>Bactrocera</taxon>
        <taxon>Bactrocera</taxon>
    </lineage>
</organism>
<evidence type="ECO:0000256" key="7">
    <source>
        <dbReference type="ARBA" id="ARBA00022679"/>
    </source>
</evidence>
<evidence type="ECO:0000256" key="18">
    <source>
        <dbReference type="ARBA" id="ARBA00060696"/>
    </source>
</evidence>
<evidence type="ECO:0000256" key="16">
    <source>
        <dbReference type="ARBA" id="ARBA00059677"/>
    </source>
</evidence>
<evidence type="ECO:0000256" key="19">
    <source>
        <dbReference type="ARBA" id="ARBA00061673"/>
    </source>
</evidence>
<dbReference type="GO" id="GO:0004140">
    <property type="term" value="F:dephospho-CoA kinase activity"/>
    <property type="evidence" value="ECO:0007669"/>
    <property type="project" value="UniProtKB-EC"/>
</dbReference>
<keyword evidence="8" id="KW-0548">Nucleotidyltransferase</keyword>
<gene>
    <name evidence="23" type="primary">COASY</name>
</gene>
<dbReference type="GO" id="GO:0004595">
    <property type="term" value="F:pantetheine-phosphate adenylyltransferase activity"/>
    <property type="evidence" value="ECO:0007669"/>
    <property type="project" value="UniProtKB-EC"/>
</dbReference>
<dbReference type="PROSITE" id="PS51219">
    <property type="entry name" value="DPCK"/>
    <property type="match status" value="1"/>
</dbReference>
<evidence type="ECO:0000259" key="22">
    <source>
        <dbReference type="Pfam" id="PF01467"/>
    </source>
</evidence>
<name>A0A034WGW8_BACDO</name>
<feature type="domain" description="Cytidyltransferase-like" evidence="22">
    <location>
        <begin position="142"/>
        <end position="272"/>
    </location>
</feature>
<dbReference type="CDD" id="cd02164">
    <property type="entry name" value="PPAT_CoAS"/>
    <property type="match status" value="1"/>
</dbReference>
<dbReference type="EMBL" id="GAKP01004146">
    <property type="protein sequence ID" value="JAC54806.1"/>
    <property type="molecule type" value="Transcribed_RNA"/>
</dbReference>
<dbReference type="InterPro" id="IPR004821">
    <property type="entry name" value="Cyt_trans-like"/>
</dbReference>
<dbReference type="CDD" id="cd02022">
    <property type="entry name" value="DPCK"/>
    <property type="match status" value="1"/>
</dbReference>
<evidence type="ECO:0000256" key="6">
    <source>
        <dbReference type="ARBA" id="ARBA00022553"/>
    </source>
</evidence>
<keyword evidence="13" id="KW-0511">Multifunctional enzyme</keyword>
<evidence type="ECO:0000256" key="21">
    <source>
        <dbReference type="ARBA" id="ARBA00067394"/>
    </source>
</evidence>
<dbReference type="Gene3D" id="3.40.50.620">
    <property type="entry name" value="HUPs"/>
    <property type="match status" value="1"/>
</dbReference>
<comment type="pathway">
    <text evidence="17">Cofactor biosynthesis; coenzyme A biosynthesis; CoA from (R)-pantothenate: step 4/5.</text>
</comment>
<keyword evidence="12" id="KW-0496">Mitochondrion</keyword>
<evidence type="ECO:0000256" key="4">
    <source>
        <dbReference type="ARBA" id="ARBA00012392"/>
    </source>
</evidence>
<dbReference type="OrthoDB" id="330671at2759"/>
<evidence type="ECO:0000256" key="5">
    <source>
        <dbReference type="ARBA" id="ARBA00022490"/>
    </source>
</evidence>
<dbReference type="HAMAP" id="MF_00376">
    <property type="entry name" value="Dephospho_CoA_kinase"/>
    <property type="match status" value="1"/>
</dbReference>
<keyword evidence="11" id="KW-0067">ATP-binding</keyword>
<dbReference type="AlphaFoldDB" id="A0A034WGW8"/>
<evidence type="ECO:0000256" key="14">
    <source>
        <dbReference type="ARBA" id="ARBA00051310"/>
    </source>
</evidence>
<proteinExistence type="inferred from homology"/>
<evidence type="ECO:0000256" key="17">
    <source>
        <dbReference type="ARBA" id="ARBA00060565"/>
    </source>
</evidence>
<dbReference type="InterPro" id="IPR027417">
    <property type="entry name" value="P-loop_NTPase"/>
</dbReference>
<dbReference type="Gene3D" id="3.40.50.300">
    <property type="entry name" value="P-loop containing nucleotide triphosphate hydrolases"/>
    <property type="match status" value="1"/>
</dbReference>
<comment type="subunit">
    <text evidence="3">Monomer.</text>
</comment>
<dbReference type="GO" id="GO:0015937">
    <property type="term" value="P:coenzyme A biosynthetic process"/>
    <property type="evidence" value="ECO:0007669"/>
    <property type="project" value="InterPro"/>
</dbReference>
<evidence type="ECO:0000256" key="3">
    <source>
        <dbReference type="ARBA" id="ARBA00011245"/>
    </source>
</evidence>
<dbReference type="PANTHER" id="PTHR10695">
    <property type="entry name" value="DEPHOSPHO-COA KINASE-RELATED"/>
    <property type="match status" value="1"/>
</dbReference>
<dbReference type="InterPro" id="IPR001977">
    <property type="entry name" value="Depp_CoAkinase"/>
</dbReference>
<dbReference type="EC" id="2.7.7.3" evidence="4"/>
<keyword evidence="7" id="KW-0808">Transferase</keyword>
<dbReference type="SUPFAM" id="SSF52374">
    <property type="entry name" value="Nucleotidylyl transferase"/>
    <property type="match status" value="1"/>
</dbReference>
<dbReference type="GO" id="GO:0005524">
    <property type="term" value="F:ATP binding"/>
    <property type="evidence" value="ECO:0007669"/>
    <property type="project" value="UniProtKB-KW"/>
</dbReference>
<evidence type="ECO:0000256" key="13">
    <source>
        <dbReference type="ARBA" id="ARBA00023268"/>
    </source>
</evidence>
<evidence type="ECO:0000256" key="12">
    <source>
        <dbReference type="ARBA" id="ARBA00023128"/>
    </source>
</evidence>
<dbReference type="SUPFAM" id="SSF52540">
    <property type="entry name" value="P-loop containing nucleoside triphosphate hydrolases"/>
    <property type="match status" value="1"/>
</dbReference>
<dbReference type="FunFam" id="3.40.50.620:FF:000089">
    <property type="entry name" value="Bifunctional coenzyme A synthase"/>
    <property type="match status" value="1"/>
</dbReference>
<evidence type="ECO:0000256" key="2">
    <source>
        <dbReference type="ARBA" id="ARBA00004496"/>
    </source>
</evidence>
<dbReference type="Pfam" id="PF01467">
    <property type="entry name" value="CTP_transf_like"/>
    <property type="match status" value="1"/>
</dbReference>
<evidence type="ECO:0000256" key="10">
    <source>
        <dbReference type="ARBA" id="ARBA00022777"/>
    </source>
</evidence>
<evidence type="ECO:0000256" key="1">
    <source>
        <dbReference type="ARBA" id="ARBA00004305"/>
    </source>
</evidence>
<protein>
    <recommendedName>
        <fullName evidence="21">Bifunctional coenzyme A synthase</fullName>
        <ecNumber evidence="20">2.7.1.24</ecNumber>
        <ecNumber evidence="4">2.7.7.3</ecNumber>
    </recommendedName>
</protein>
<keyword evidence="10" id="KW-0418">Kinase</keyword>
<keyword evidence="5" id="KW-0963">Cytoplasm</keyword>
<dbReference type="FunFam" id="3.40.50.300:FF:000899">
    <property type="entry name" value="Bifunctional coenzyme A synthase"/>
    <property type="match status" value="1"/>
</dbReference>
<keyword evidence="6" id="KW-0597">Phosphoprotein</keyword>
<dbReference type="EC" id="2.7.1.24" evidence="20"/>
<evidence type="ECO:0000313" key="23">
    <source>
        <dbReference type="EMBL" id="JAC54806.1"/>
    </source>
</evidence>
<evidence type="ECO:0000256" key="11">
    <source>
        <dbReference type="ARBA" id="ARBA00022840"/>
    </source>
</evidence>
<evidence type="ECO:0000256" key="15">
    <source>
        <dbReference type="ARBA" id="ARBA00051912"/>
    </source>
</evidence>
<reference evidence="23" key="1">
    <citation type="journal article" date="2014" name="BMC Genomics">
        <title>Characterizing the developmental transcriptome of the oriental fruit fly, Bactrocera dorsalis (Diptera: Tephritidae) through comparative genomic analysis with Drosophila melanogaster utilizing modENCODE datasets.</title>
        <authorList>
            <person name="Geib S.M."/>
            <person name="Calla B."/>
            <person name="Hall B."/>
            <person name="Hou S."/>
            <person name="Manoukis N.C."/>
        </authorList>
    </citation>
    <scope>NUCLEOTIDE SEQUENCE</scope>
    <source>
        <strain evidence="23">Punador</strain>
    </source>
</reference>
<comment type="catalytic activity">
    <reaction evidence="14">
        <text>(R)-4'-phosphopantetheine + ATP + H(+) = 3'-dephospho-CoA + diphosphate</text>
        <dbReference type="Rhea" id="RHEA:19801"/>
        <dbReference type="ChEBI" id="CHEBI:15378"/>
        <dbReference type="ChEBI" id="CHEBI:30616"/>
        <dbReference type="ChEBI" id="CHEBI:33019"/>
        <dbReference type="ChEBI" id="CHEBI:57328"/>
        <dbReference type="ChEBI" id="CHEBI:61723"/>
        <dbReference type="EC" id="2.7.7.3"/>
    </reaction>
    <physiologicalReaction direction="left-to-right" evidence="14">
        <dbReference type="Rhea" id="RHEA:19802"/>
    </physiologicalReaction>
</comment>
<sequence>MASTGLLIVSNVKQVGKSLRAIEKYVGKIYIHLNIPAEKTQPLPIWGHLISQLYVDNNQLCSKDISLSILVGSLRDQGVNALQIKPVDMLFSDSHYPELCERMLQHFKIPSQPIYLEQDENTSISCDKQNVNESNKMYDTVVVGGTFDRIHVGHKIFLTQAVIRCCRRLVVGVTTSKMNKSKILPELILPVETRIAEMRDFLTEIDASLQYEIVPINDPFGPTKSDPNMDMIVVSAETLKGGHKVNEIRTKNNLRPLEIHCIELVESTHLSSGPKEKKMSSSNTRIDLLGTRLKQPEPRPNLCDKPYIIGLTGGIASGKSIMCDRLLKKGAQILDCDKIAHQIYEPDEVCYQKIINHFGKDIVNKDRRIDRKRLGEIVFNDPKQLETLNNIVWPELLTEVKKRIRAVHDQHKCDVVVIEAAILLKAGWENECHEVWSTIVTPDLAVQRIIQRNGLSEEEARKRVDSQMENSEVVSKSHIVFSSQWSDEFTQQQADKAWSILMDDIEKRKLNKLSTDEYSNNNSRL</sequence>
<comment type="function">
    <text evidence="16">Bifunctional enzyme that catalyzes the fourth and fifth sequential steps of CoA biosynthetic pathway. The fourth reaction is catalyzed by the phosphopantetheine adenylyltransferase, coded by the coaD domain; the fifth reaction is catalyzed by the dephospho-CoA kinase, coded by the coaE domain. May act as a point of CoA biosynthesis regulation.</text>
</comment>
<dbReference type="NCBIfam" id="NF001985">
    <property type="entry name" value="PRK00777.1"/>
    <property type="match status" value="1"/>
</dbReference>
<dbReference type="Pfam" id="PF01121">
    <property type="entry name" value="CoaE"/>
    <property type="match status" value="1"/>
</dbReference>
<evidence type="ECO:0000256" key="20">
    <source>
        <dbReference type="ARBA" id="ARBA00066359"/>
    </source>
</evidence>
<comment type="similarity">
    <text evidence="19">In the central section; belongs to the eukaryotic CoaD family.</text>
</comment>
<keyword evidence="9" id="KW-0547">Nucleotide-binding</keyword>
<dbReference type="NCBIfam" id="TIGR00152">
    <property type="entry name" value="dephospho-CoA kinase"/>
    <property type="match status" value="1"/>
</dbReference>
<dbReference type="GO" id="GO:0005759">
    <property type="term" value="C:mitochondrial matrix"/>
    <property type="evidence" value="ECO:0007669"/>
    <property type="project" value="UniProtKB-SubCell"/>
</dbReference>
<comment type="pathway">
    <text evidence="18">Cofactor biosynthesis; coenzyme A biosynthesis; CoA from (R)-pantothenate: step 5/5.</text>
</comment>
<dbReference type="InterPro" id="IPR014729">
    <property type="entry name" value="Rossmann-like_a/b/a_fold"/>
</dbReference>
<accession>A0A034WGW8</accession>
<evidence type="ECO:0000256" key="8">
    <source>
        <dbReference type="ARBA" id="ARBA00022695"/>
    </source>
</evidence>
<comment type="catalytic activity">
    <reaction evidence="15">
        <text>3'-dephospho-CoA + ATP = ADP + CoA + H(+)</text>
        <dbReference type="Rhea" id="RHEA:18245"/>
        <dbReference type="ChEBI" id="CHEBI:15378"/>
        <dbReference type="ChEBI" id="CHEBI:30616"/>
        <dbReference type="ChEBI" id="CHEBI:57287"/>
        <dbReference type="ChEBI" id="CHEBI:57328"/>
        <dbReference type="ChEBI" id="CHEBI:456216"/>
        <dbReference type="EC" id="2.7.1.24"/>
    </reaction>
    <physiologicalReaction direction="left-to-right" evidence="15">
        <dbReference type="Rhea" id="RHEA:18246"/>
    </physiologicalReaction>
</comment>
<evidence type="ECO:0000256" key="9">
    <source>
        <dbReference type="ARBA" id="ARBA00022741"/>
    </source>
</evidence>
<comment type="subcellular location">
    <subcellularLocation>
        <location evidence="2">Cytoplasm</location>
    </subcellularLocation>
    <subcellularLocation>
        <location evidence="1">Mitochondrion matrix</location>
    </subcellularLocation>
</comment>
<dbReference type="PANTHER" id="PTHR10695:SF46">
    <property type="entry name" value="BIFUNCTIONAL COENZYME A SYNTHASE-RELATED"/>
    <property type="match status" value="1"/>
</dbReference>